<dbReference type="InterPro" id="IPR012338">
    <property type="entry name" value="Beta-lactam/transpept-like"/>
</dbReference>
<sequence>MRRRRRMLGVNSWKKLIWIIVGTAGGLLLGGGVSIYLVLAGVPDPTRLEDRKIAQSTRIMDRTSTVVLYDIHGEEKRTVIPFDQIPDSVKKATVAIEDERFYSHGGVDIRGMLRALLVDITSGSLREGGSTITQQFVKGALLKPDRSIVRKIREAIIAIILESRYSKDEILGFYLNQIPYGANAYGIEAAAQTYFGKSARNLDPAESALLAALPQAPSYYSPFGSHRDELLKRKDVVLDHMVDLGFISKPDAAAAKKEVLEIKKAKQDILAPHFVNYIREYLAQTYGEETVEQGGLTVITTLNWDLQQKAEEVVQNGALRNDNLIDAKNSALVAMDPKTGEILAMVGSRDYFSDPLPKGCTPGLNCQLDPQVNVTIKPRQPGSAFKPFVYATALLKGYTDKTVLFDVPTEFNAICNPDGTAPAGYDPRNCYMPGNYDEKFRGPVVVRNALAESLNVPSVELLYLAGVENSIKTANAMGITTIQYDPARYGLALVLGGAEVTLLDMVHGYGGFARDGVQANLTGIIKITDANGTVLEAEHIKTSEIIDPEVARMINDILSDNNARQPIFAPQSSLYFPDRQVAAKTGTTQDYRDAWTIGYTPSLVVGVWSGNNNNKPMKQKGSGVLASAPIFHAFFEAALAGSPPEQFTKPAPVQTDKPILSGLWRGGQVIVIDRLSGKLATADTPEELRQQITAGEPHTILYWVDKDNPRGPVPQNPAADPEYSHWEYALNRWLQVNPIGPPSIVPTEFDPLHTGATKPQLQILFPKAGDVIQKGSAIHVNLTFSVKFPIQEITFLVNDKIEKSLTFGASPIAIEIPTDDLDAGEIELKIRIRDVVENSNEVTIPILLTP</sequence>
<evidence type="ECO:0000256" key="13">
    <source>
        <dbReference type="ARBA" id="ARBA00023268"/>
    </source>
</evidence>
<evidence type="ECO:0000256" key="12">
    <source>
        <dbReference type="ARBA" id="ARBA00023136"/>
    </source>
</evidence>
<comment type="similarity">
    <text evidence="2">In the C-terminal section; belongs to the transpeptidase family.</text>
</comment>
<proteinExistence type="inferred from homology"/>
<evidence type="ECO:0000256" key="1">
    <source>
        <dbReference type="ARBA" id="ARBA00004236"/>
    </source>
</evidence>
<dbReference type="InterPro" id="IPR001460">
    <property type="entry name" value="PCN-bd_Tpept"/>
</dbReference>
<dbReference type="EMBL" id="JACQCQ010000006">
    <property type="protein sequence ID" value="MBI3627394.1"/>
    <property type="molecule type" value="Genomic_DNA"/>
</dbReference>
<keyword evidence="13" id="KW-0511">Multifunctional enzyme</keyword>
<evidence type="ECO:0000313" key="19">
    <source>
        <dbReference type="EMBL" id="MBI3627394.1"/>
    </source>
</evidence>
<evidence type="ECO:0000256" key="2">
    <source>
        <dbReference type="ARBA" id="ARBA00007090"/>
    </source>
</evidence>
<dbReference type="GO" id="GO:0071555">
    <property type="term" value="P:cell wall organization"/>
    <property type="evidence" value="ECO:0007669"/>
    <property type="project" value="UniProtKB-KW"/>
</dbReference>
<feature type="domain" description="Glycosyl transferase family 51" evidence="18">
    <location>
        <begin position="69"/>
        <end position="241"/>
    </location>
</feature>
<dbReference type="Pfam" id="PF00912">
    <property type="entry name" value="Transgly"/>
    <property type="match status" value="1"/>
</dbReference>
<dbReference type="Gene3D" id="1.10.3810.10">
    <property type="entry name" value="Biosynthetic peptidoglycan transglycosylase-like"/>
    <property type="match status" value="1"/>
</dbReference>
<keyword evidence="12" id="KW-0472">Membrane</keyword>
<evidence type="ECO:0000256" key="15">
    <source>
        <dbReference type="ARBA" id="ARBA00034000"/>
    </source>
</evidence>
<dbReference type="Gene3D" id="3.40.710.10">
    <property type="entry name" value="DD-peptidase/beta-lactamase superfamily"/>
    <property type="match status" value="1"/>
</dbReference>
<dbReference type="GO" id="GO:0008360">
    <property type="term" value="P:regulation of cell shape"/>
    <property type="evidence" value="ECO:0007669"/>
    <property type="project" value="UniProtKB-KW"/>
</dbReference>
<dbReference type="SUPFAM" id="SSF56601">
    <property type="entry name" value="beta-lactamase/transpeptidase-like"/>
    <property type="match status" value="1"/>
</dbReference>
<dbReference type="GO" id="GO:0030288">
    <property type="term" value="C:outer membrane-bounded periplasmic space"/>
    <property type="evidence" value="ECO:0007669"/>
    <property type="project" value="TreeGrafter"/>
</dbReference>
<dbReference type="SUPFAM" id="SSF53955">
    <property type="entry name" value="Lysozyme-like"/>
    <property type="match status" value="1"/>
</dbReference>
<dbReference type="GO" id="GO:0006508">
    <property type="term" value="P:proteolysis"/>
    <property type="evidence" value="ECO:0007669"/>
    <property type="project" value="UniProtKB-KW"/>
</dbReference>
<dbReference type="InterPro" id="IPR050396">
    <property type="entry name" value="Glycosyltr_51/Transpeptidase"/>
</dbReference>
<comment type="catalytic activity">
    <reaction evidence="15">
        <text>Preferential cleavage: (Ac)2-L-Lys-D-Ala-|-D-Ala. Also transpeptidation of peptidyl-alanyl moieties that are N-acyl substituents of D-alanine.</text>
        <dbReference type="EC" id="3.4.16.4"/>
    </reaction>
</comment>
<evidence type="ECO:0000256" key="5">
    <source>
        <dbReference type="ARBA" id="ARBA00022645"/>
    </source>
</evidence>
<keyword evidence="5" id="KW-0121">Carboxypeptidase</keyword>
<evidence type="ECO:0000256" key="8">
    <source>
        <dbReference type="ARBA" id="ARBA00022679"/>
    </source>
</evidence>
<keyword evidence="10" id="KW-0133">Cell shape</keyword>
<evidence type="ECO:0000256" key="16">
    <source>
        <dbReference type="ARBA" id="ARBA00049902"/>
    </source>
</evidence>
<evidence type="ECO:0000256" key="11">
    <source>
        <dbReference type="ARBA" id="ARBA00022984"/>
    </source>
</evidence>
<accession>A0A9D6LTG6</accession>
<reference evidence="19" key="1">
    <citation type="submission" date="2020-07" db="EMBL/GenBank/DDBJ databases">
        <title>Huge and variable diversity of episymbiotic CPR bacteria and DPANN archaea in groundwater ecosystems.</title>
        <authorList>
            <person name="He C.Y."/>
            <person name="Keren R."/>
            <person name="Whittaker M."/>
            <person name="Farag I.F."/>
            <person name="Doudna J."/>
            <person name="Cate J.H.D."/>
            <person name="Banfield J.F."/>
        </authorList>
    </citation>
    <scope>NUCLEOTIDE SEQUENCE</scope>
    <source>
        <strain evidence="19">NC_groundwater_972_Pr1_S-0.2um_49_27</strain>
    </source>
</reference>
<keyword evidence="7" id="KW-0328">Glycosyltransferase</keyword>
<dbReference type="PANTHER" id="PTHR32282">
    <property type="entry name" value="BINDING PROTEIN TRANSPEPTIDASE, PUTATIVE-RELATED"/>
    <property type="match status" value="1"/>
</dbReference>
<organism evidence="19 20">
    <name type="scientific">Candidatus Sungiibacteriota bacterium</name>
    <dbReference type="NCBI Taxonomy" id="2750080"/>
    <lineage>
        <taxon>Bacteria</taxon>
        <taxon>Candidatus Sungiibacteriota</taxon>
    </lineage>
</organism>
<dbReference type="InterPro" id="IPR001264">
    <property type="entry name" value="Glyco_trans_51"/>
</dbReference>
<dbReference type="Pfam" id="PF00905">
    <property type="entry name" value="Transpeptidase"/>
    <property type="match status" value="1"/>
</dbReference>
<keyword evidence="8" id="KW-0808">Transferase</keyword>
<comment type="caution">
    <text evidence="19">The sequence shown here is derived from an EMBL/GenBank/DDBJ whole genome shotgun (WGS) entry which is preliminary data.</text>
</comment>
<feature type="domain" description="Penicillin-binding protein transpeptidase" evidence="17">
    <location>
        <begin position="332"/>
        <end position="634"/>
    </location>
</feature>
<comment type="catalytic activity">
    <reaction evidence="16">
        <text>[GlcNAc-(1-&gt;4)-Mur2Ac(oyl-L-Ala-gamma-D-Glu-L-Lys-D-Ala-D-Ala)](n)-di-trans,octa-cis-undecaprenyl diphosphate + beta-D-GlcNAc-(1-&gt;4)-Mur2Ac(oyl-L-Ala-gamma-D-Glu-L-Lys-D-Ala-D-Ala)-di-trans,octa-cis-undecaprenyl diphosphate = [GlcNAc-(1-&gt;4)-Mur2Ac(oyl-L-Ala-gamma-D-Glu-L-Lys-D-Ala-D-Ala)](n+1)-di-trans,octa-cis-undecaprenyl diphosphate + di-trans,octa-cis-undecaprenyl diphosphate + H(+)</text>
        <dbReference type="Rhea" id="RHEA:23708"/>
        <dbReference type="Rhea" id="RHEA-COMP:9602"/>
        <dbReference type="Rhea" id="RHEA-COMP:9603"/>
        <dbReference type="ChEBI" id="CHEBI:15378"/>
        <dbReference type="ChEBI" id="CHEBI:58405"/>
        <dbReference type="ChEBI" id="CHEBI:60033"/>
        <dbReference type="ChEBI" id="CHEBI:78435"/>
        <dbReference type="EC" id="2.4.99.28"/>
    </reaction>
</comment>
<evidence type="ECO:0000256" key="10">
    <source>
        <dbReference type="ARBA" id="ARBA00022960"/>
    </source>
</evidence>
<keyword evidence="4" id="KW-1003">Cell membrane</keyword>
<protein>
    <submittedName>
        <fullName evidence="19">Transglycosylase domain-containing protein</fullName>
    </submittedName>
</protein>
<keyword evidence="9" id="KW-0378">Hydrolase</keyword>
<evidence type="ECO:0000256" key="6">
    <source>
        <dbReference type="ARBA" id="ARBA00022670"/>
    </source>
</evidence>
<dbReference type="GO" id="GO:0009252">
    <property type="term" value="P:peptidoglycan biosynthetic process"/>
    <property type="evidence" value="ECO:0007669"/>
    <property type="project" value="UniProtKB-KW"/>
</dbReference>
<evidence type="ECO:0000259" key="17">
    <source>
        <dbReference type="Pfam" id="PF00905"/>
    </source>
</evidence>
<evidence type="ECO:0000256" key="14">
    <source>
        <dbReference type="ARBA" id="ARBA00023316"/>
    </source>
</evidence>
<dbReference type="InterPro" id="IPR023346">
    <property type="entry name" value="Lysozyme-like_dom_sf"/>
</dbReference>
<dbReference type="GO" id="GO:0008658">
    <property type="term" value="F:penicillin binding"/>
    <property type="evidence" value="ECO:0007669"/>
    <property type="project" value="InterPro"/>
</dbReference>
<dbReference type="GO" id="GO:0008955">
    <property type="term" value="F:peptidoglycan glycosyltransferase activity"/>
    <property type="evidence" value="ECO:0007669"/>
    <property type="project" value="UniProtKB-EC"/>
</dbReference>
<comment type="subcellular location">
    <subcellularLocation>
        <location evidence="1">Cell membrane</location>
    </subcellularLocation>
</comment>
<evidence type="ECO:0000259" key="18">
    <source>
        <dbReference type="Pfam" id="PF00912"/>
    </source>
</evidence>
<keyword evidence="6" id="KW-0645">Protease</keyword>
<dbReference type="InterPro" id="IPR036950">
    <property type="entry name" value="PBP_transglycosylase"/>
</dbReference>
<dbReference type="AlphaFoldDB" id="A0A9D6LTG6"/>
<evidence type="ECO:0000256" key="4">
    <source>
        <dbReference type="ARBA" id="ARBA00022475"/>
    </source>
</evidence>
<dbReference type="GO" id="GO:0005886">
    <property type="term" value="C:plasma membrane"/>
    <property type="evidence" value="ECO:0007669"/>
    <property type="project" value="UniProtKB-SubCell"/>
</dbReference>
<dbReference type="Proteomes" id="UP000808388">
    <property type="component" value="Unassembled WGS sequence"/>
</dbReference>
<evidence type="ECO:0000256" key="7">
    <source>
        <dbReference type="ARBA" id="ARBA00022676"/>
    </source>
</evidence>
<keyword evidence="11" id="KW-0573">Peptidoglycan synthesis</keyword>
<dbReference type="FunFam" id="1.10.3810.10:FF:000001">
    <property type="entry name" value="Penicillin-binding protein 1A"/>
    <property type="match status" value="1"/>
</dbReference>
<dbReference type="PANTHER" id="PTHR32282:SF11">
    <property type="entry name" value="PENICILLIN-BINDING PROTEIN 1B"/>
    <property type="match status" value="1"/>
</dbReference>
<evidence type="ECO:0000256" key="3">
    <source>
        <dbReference type="ARBA" id="ARBA00007739"/>
    </source>
</evidence>
<name>A0A9D6LTG6_9BACT</name>
<gene>
    <name evidence="19" type="ORF">HY220_01405</name>
</gene>
<dbReference type="GO" id="GO:0009002">
    <property type="term" value="F:serine-type D-Ala-D-Ala carboxypeptidase activity"/>
    <property type="evidence" value="ECO:0007669"/>
    <property type="project" value="UniProtKB-EC"/>
</dbReference>
<evidence type="ECO:0000313" key="20">
    <source>
        <dbReference type="Proteomes" id="UP000808388"/>
    </source>
</evidence>
<evidence type="ECO:0000256" key="9">
    <source>
        <dbReference type="ARBA" id="ARBA00022801"/>
    </source>
</evidence>
<comment type="similarity">
    <text evidence="3">In the N-terminal section; belongs to the glycosyltransferase 51 family.</text>
</comment>
<keyword evidence="14" id="KW-0961">Cell wall biogenesis/degradation</keyword>